<dbReference type="SUPFAM" id="SSF53474">
    <property type="entry name" value="alpha/beta-Hydrolases"/>
    <property type="match status" value="1"/>
</dbReference>
<dbReference type="InterPro" id="IPR000383">
    <property type="entry name" value="Xaa-Pro-like_dom"/>
</dbReference>
<dbReference type="NCBIfam" id="TIGR00976">
    <property type="entry name" value="CocE_NonD"/>
    <property type="match status" value="1"/>
</dbReference>
<dbReference type="PANTHER" id="PTHR43056:SF10">
    <property type="entry name" value="COCE_NOND FAMILY, PUTATIVE (AFU_ORTHOLOGUE AFUA_7G00600)-RELATED"/>
    <property type="match status" value="1"/>
</dbReference>
<organism evidence="3 4">
    <name type="scientific">Geodermatophilus sabuli</name>
    <dbReference type="NCBI Taxonomy" id="1564158"/>
    <lineage>
        <taxon>Bacteria</taxon>
        <taxon>Bacillati</taxon>
        <taxon>Actinomycetota</taxon>
        <taxon>Actinomycetes</taxon>
        <taxon>Geodermatophilales</taxon>
        <taxon>Geodermatophilaceae</taxon>
        <taxon>Geodermatophilus</taxon>
    </lineage>
</organism>
<evidence type="ECO:0000256" key="1">
    <source>
        <dbReference type="ARBA" id="ARBA00022801"/>
    </source>
</evidence>
<name>A0A285E957_9ACTN</name>
<proteinExistence type="predicted"/>
<dbReference type="InterPro" id="IPR050585">
    <property type="entry name" value="Xaa-Pro_dipeptidyl-ppase/CocE"/>
</dbReference>
<dbReference type="InterPro" id="IPR008979">
    <property type="entry name" value="Galactose-bd-like_sf"/>
</dbReference>
<dbReference type="Pfam" id="PF02129">
    <property type="entry name" value="Peptidase_S15"/>
    <property type="match status" value="1"/>
</dbReference>
<dbReference type="PANTHER" id="PTHR43056">
    <property type="entry name" value="PEPTIDASE S9 PROLYL OLIGOPEPTIDASE"/>
    <property type="match status" value="1"/>
</dbReference>
<protein>
    <recommendedName>
        <fullName evidence="2">Xaa-Pro dipeptidyl-peptidase C-terminal domain-containing protein</fullName>
    </recommendedName>
</protein>
<dbReference type="Gene3D" id="2.60.120.260">
    <property type="entry name" value="Galactose-binding domain-like"/>
    <property type="match status" value="1"/>
</dbReference>
<dbReference type="EMBL" id="OBDO01000001">
    <property type="protein sequence ID" value="SNX94601.1"/>
    <property type="molecule type" value="Genomic_DNA"/>
</dbReference>
<dbReference type="SMART" id="SM00939">
    <property type="entry name" value="PepX_C"/>
    <property type="match status" value="1"/>
</dbReference>
<feature type="domain" description="Xaa-Pro dipeptidyl-peptidase C-terminal" evidence="2">
    <location>
        <begin position="335"/>
        <end position="591"/>
    </location>
</feature>
<accession>A0A285E957</accession>
<evidence type="ECO:0000313" key="4">
    <source>
        <dbReference type="Proteomes" id="UP000219514"/>
    </source>
</evidence>
<dbReference type="SUPFAM" id="SSF49785">
    <property type="entry name" value="Galactose-binding domain-like"/>
    <property type="match status" value="1"/>
</dbReference>
<dbReference type="AlphaFoldDB" id="A0A285E957"/>
<sequence>MSPIPDRSRATGTNEKEGRAVSALDVVVEKNLRVAMRDGVELATDVYRPAAGGPFPTLVERIPYNKELYGMISGWLDVLRATQEGFAVVVQDTRGRYQSGGTFRPFADEKADGGDTVAWAARQEWSTGSVGMFGSSYTGATQWLAAAERPPALAAMSAAITSSDYYENWLYQGGAFRLGFALQWVASSLALGELLRSASAEAERLADLQRMLDDMGAVFRRLPERDHPVLTAIAPYLSQWMDHPERDDYWARLSARGDAVTDIPVLNIGGWHDLFLGGTIDNYLALRARTAEPDARRQRLVIGPWAHGAASGVFPERAFGIQAGFDGADMTGVQLAWFKEHLAGSPSATSSSPVRIFVMGPDVWRDEPDWPLPDAEYVDYFLGSTGGARTSSGDGTLSTATGSEAVSDSFVYDPADPVMTCGGATFLPGLFIGANAGPRDQTRTEARPDVLCYTSQPLDRSMEVTGPVRARLYVSSSAVDTDFTATLVDVHPDGRPELVCDGIVRCRYRTSTTRPEFLDPGAVYEIEVDLVATAYVFAAGHRLRLDVSSSNFPKFDRNPNAAVPVADARPSDLVVATNTVWHDSTRPSRVVLPVVRRSA</sequence>
<dbReference type="InterPro" id="IPR029058">
    <property type="entry name" value="AB_hydrolase_fold"/>
</dbReference>
<evidence type="ECO:0000313" key="3">
    <source>
        <dbReference type="EMBL" id="SNX94601.1"/>
    </source>
</evidence>
<dbReference type="GO" id="GO:0008239">
    <property type="term" value="F:dipeptidyl-peptidase activity"/>
    <property type="evidence" value="ECO:0007669"/>
    <property type="project" value="InterPro"/>
</dbReference>
<keyword evidence="1" id="KW-0378">Hydrolase</keyword>
<dbReference type="InterPro" id="IPR013736">
    <property type="entry name" value="Xaa-Pro_dipept_C"/>
</dbReference>
<dbReference type="Proteomes" id="UP000219514">
    <property type="component" value="Unassembled WGS sequence"/>
</dbReference>
<gene>
    <name evidence="3" type="ORF">SAMN06893097_101398</name>
</gene>
<reference evidence="3 4" key="1">
    <citation type="submission" date="2017-09" db="EMBL/GenBank/DDBJ databases">
        <authorList>
            <person name="Ehlers B."/>
            <person name="Leendertz F.H."/>
        </authorList>
    </citation>
    <scope>NUCLEOTIDE SEQUENCE [LARGE SCALE GENOMIC DNA]</scope>
    <source>
        <strain evidence="3 4">DSM 46844</strain>
    </source>
</reference>
<evidence type="ECO:0000259" key="2">
    <source>
        <dbReference type="SMART" id="SM00939"/>
    </source>
</evidence>
<dbReference type="Gene3D" id="1.10.3020.10">
    <property type="entry name" value="alpha-amino acid ester hydrolase ( Helical cap domain)"/>
    <property type="match status" value="1"/>
</dbReference>
<dbReference type="Pfam" id="PF08530">
    <property type="entry name" value="PepX_C"/>
    <property type="match status" value="1"/>
</dbReference>
<dbReference type="InterPro" id="IPR005674">
    <property type="entry name" value="CocE/Ser_esterase"/>
</dbReference>
<dbReference type="Gene3D" id="3.40.50.1820">
    <property type="entry name" value="alpha/beta hydrolase"/>
    <property type="match status" value="1"/>
</dbReference>
<keyword evidence="4" id="KW-1185">Reference proteome</keyword>